<evidence type="ECO:0000256" key="1">
    <source>
        <dbReference type="ARBA" id="ARBA00022763"/>
    </source>
</evidence>
<feature type="region of interest" description="Disordered" evidence="2">
    <location>
        <begin position="80"/>
        <end position="102"/>
    </location>
</feature>
<dbReference type="InterPro" id="IPR050356">
    <property type="entry name" value="SulA_CellDiv_inhibitor"/>
</dbReference>
<evidence type="ECO:0008006" key="5">
    <source>
        <dbReference type="Google" id="ProtNLM"/>
    </source>
</evidence>
<dbReference type="PANTHER" id="PTHR35369">
    <property type="entry name" value="BLR3025 PROTEIN-RELATED"/>
    <property type="match status" value="1"/>
</dbReference>
<dbReference type="SUPFAM" id="SSF52540">
    <property type="entry name" value="P-loop containing nucleoside triphosphate hydrolases"/>
    <property type="match status" value="1"/>
</dbReference>
<dbReference type="Gene3D" id="3.40.50.300">
    <property type="entry name" value="P-loop containing nucleotide triphosphate hydrolases"/>
    <property type="match status" value="1"/>
</dbReference>
<sequence>MNSLLERRDLWLGPGSQGKILGYPSGFEALDAQLSDAGWPRQGICELFSQSPGHGELSLLLPLMRYLLPAQCGSYSERNHSEINHSTTSQSAKNQSKRNQFRGDESRDTMIMLIAPPLQPLAQSFAQHGIAAECILWLELTQRKEVLWAMEQGLSSGACSLVLAWLDKLTLSEARRLQLAAEQGKALGICQLPMAQADSNHPVTLKLAISAAGVNTARLQILKRRGGWPVPELHLRGLPALALELPHVEPGVVTLRSGKAGLNHSLSNSTDLIEPNHSGRKANGPVLHDSGLHGTGFHSTGLHNSGFHSTVLHGPWGMAQSRIAASNECAANPWTARQESNKPAGLFPSANPQPANSQTAQSQAAQSHTAQSQEAI</sequence>
<organism evidence="3 4">
    <name type="scientific">Shewanella indica</name>
    <dbReference type="NCBI Taxonomy" id="768528"/>
    <lineage>
        <taxon>Bacteria</taxon>
        <taxon>Pseudomonadati</taxon>
        <taxon>Pseudomonadota</taxon>
        <taxon>Gammaproteobacteria</taxon>
        <taxon>Alteromonadales</taxon>
        <taxon>Shewanellaceae</taxon>
        <taxon>Shewanella</taxon>
    </lineage>
</organism>
<evidence type="ECO:0000313" key="3">
    <source>
        <dbReference type="EMBL" id="MDX6017961.1"/>
    </source>
</evidence>
<feature type="compositionally biased region" description="Low complexity" evidence="2">
    <location>
        <begin position="357"/>
        <end position="376"/>
    </location>
</feature>
<evidence type="ECO:0000256" key="2">
    <source>
        <dbReference type="SAM" id="MobiDB-lite"/>
    </source>
</evidence>
<keyword evidence="4" id="KW-1185">Reference proteome</keyword>
<evidence type="ECO:0000313" key="4">
    <source>
        <dbReference type="Proteomes" id="UP001272773"/>
    </source>
</evidence>
<dbReference type="PANTHER" id="PTHR35369:SF3">
    <property type="entry name" value="TRANSLESION DNA SYNTHESIS-ASSOCIATED PROTEIN IMUA"/>
    <property type="match status" value="1"/>
</dbReference>
<dbReference type="RefSeq" id="WP_144361529.1">
    <property type="nucleotide sequence ID" value="NZ_JAWXXR010000001.1"/>
</dbReference>
<dbReference type="EMBL" id="JAWXXR010000001">
    <property type="protein sequence ID" value="MDX6017961.1"/>
    <property type="molecule type" value="Genomic_DNA"/>
</dbReference>
<feature type="compositionally biased region" description="Polar residues" evidence="2">
    <location>
        <begin position="84"/>
        <end position="94"/>
    </location>
</feature>
<reference evidence="3 4" key="1">
    <citation type="submission" date="2023-11" db="EMBL/GenBank/DDBJ databases">
        <title>MicrobeMod: A computational toolkit for identifying prokaryotic methylation and restriction-modification with nanopore sequencing.</title>
        <authorList>
            <person name="Crits-Christoph A."/>
            <person name="Kang S.C."/>
            <person name="Lee H."/>
            <person name="Ostrov N."/>
        </authorList>
    </citation>
    <scope>NUCLEOTIDE SEQUENCE [LARGE SCALE GENOMIC DNA]</scope>
    <source>
        <strain evidence="3 4">ATCC BAA-2732</strain>
    </source>
</reference>
<dbReference type="Proteomes" id="UP001272773">
    <property type="component" value="Unassembled WGS sequence"/>
</dbReference>
<dbReference type="InterPro" id="IPR027417">
    <property type="entry name" value="P-loop_NTPase"/>
</dbReference>
<accession>A0ABU4QGJ8</accession>
<name>A0ABU4QGJ8_9GAMM</name>
<comment type="caution">
    <text evidence="3">The sequence shown here is derived from an EMBL/GenBank/DDBJ whole genome shotgun (WGS) entry which is preliminary data.</text>
</comment>
<keyword evidence="1" id="KW-0227">DNA damage</keyword>
<protein>
    <recommendedName>
        <fullName evidence="5">Translesion DNA synthesis-associated protein ImuA</fullName>
    </recommendedName>
</protein>
<gene>
    <name evidence="3" type="ORF">SIL79_16775</name>
</gene>
<feature type="region of interest" description="Disordered" evidence="2">
    <location>
        <begin position="336"/>
        <end position="376"/>
    </location>
</feature>
<dbReference type="GeneID" id="88625197"/>
<proteinExistence type="predicted"/>